<dbReference type="GO" id="GO:0004029">
    <property type="term" value="F:aldehyde dehydrogenase (NAD+) activity"/>
    <property type="evidence" value="ECO:0007669"/>
    <property type="project" value="TreeGrafter"/>
</dbReference>
<protein>
    <recommendedName>
        <fullName evidence="4">Aldehyde dehydrogenase</fullName>
    </recommendedName>
</protein>
<evidence type="ECO:0000256" key="2">
    <source>
        <dbReference type="ARBA" id="ARBA00023002"/>
    </source>
</evidence>
<dbReference type="STRING" id="1640674.SAMN05216323_100822"/>
<accession>A0A1G6H8E9</accession>
<evidence type="ECO:0000256" key="4">
    <source>
        <dbReference type="PIRNR" id="PIRNR036492"/>
    </source>
</evidence>
<gene>
    <name evidence="10" type="ORF">SAMN05216323_100822</name>
</gene>
<evidence type="ECO:0000256" key="6">
    <source>
        <dbReference type="PROSITE-ProRule" id="PRU10007"/>
    </source>
</evidence>
<keyword evidence="11" id="KW-1185">Reference proteome</keyword>
<dbReference type="FunFam" id="3.40.309.10:FF:000003">
    <property type="entry name" value="Aldehyde dehydrogenase"/>
    <property type="match status" value="1"/>
</dbReference>
<sequence>MRRSQDNHEKNMETNIDQSFNSKRGYFDSGATRSYHFRIEQLRKLKAGIRRYESEILDALHSDMHKPRFEAFLSEIGIMYEEIDHTIKHLKGWMKPEKLTTPLALQLSSSRIYTEPLGVVLIIGPWNYPFQLLMAPLVGAIAAGNCAIIKPSDNTRNTGSVVERLITEMFDPAYISVVQGPGAMIGPMLIEKFRFDHIFFTGSAPVGKKIMSMAAEHLSPVTLELGGKSPVIVDKDVNIDVAAKRLMWAKCFNAGQTCVCPDYLLVHESIKDQFVAKMKFYIKEFLGEKPLTSPNLTHIVNKRRFDTLTSYLNNVNILHGGEYDNTTLCMEPTIVDGVAADHPMATEEIFGPILPVYTFKDIEEVVPFIRKNRYPLACYIFTSNNNTEKFIIENIEFGGGCVNNALIHLANPELPFGGVGFSGMGNYHGKYSFEVFSHKKSMLKTNTFIDPSLRYAPYTESKMKWAHRLFG</sequence>
<feature type="compositionally biased region" description="Basic and acidic residues" evidence="8">
    <location>
        <begin position="1"/>
        <end position="12"/>
    </location>
</feature>
<evidence type="ECO:0000256" key="7">
    <source>
        <dbReference type="RuleBase" id="RU003345"/>
    </source>
</evidence>
<keyword evidence="2 4" id="KW-0560">Oxidoreductase</keyword>
<dbReference type="Proteomes" id="UP000199452">
    <property type="component" value="Unassembled WGS sequence"/>
</dbReference>
<comment type="similarity">
    <text evidence="1 4 7">Belongs to the aldehyde dehydrogenase family.</text>
</comment>
<dbReference type="PROSITE" id="PS00687">
    <property type="entry name" value="ALDEHYDE_DEHYDR_GLU"/>
    <property type="match status" value="1"/>
</dbReference>
<dbReference type="InterPro" id="IPR012394">
    <property type="entry name" value="Aldehyde_DH_NAD(P)"/>
</dbReference>
<dbReference type="FunFam" id="3.40.605.10:FF:000004">
    <property type="entry name" value="Aldehyde dehydrogenase"/>
    <property type="match status" value="1"/>
</dbReference>
<evidence type="ECO:0000256" key="3">
    <source>
        <dbReference type="ARBA" id="ARBA00023027"/>
    </source>
</evidence>
<dbReference type="CDD" id="cd07136">
    <property type="entry name" value="ALDH_YwdH-P39616"/>
    <property type="match status" value="1"/>
</dbReference>
<feature type="active site" evidence="5 6">
    <location>
        <position position="224"/>
    </location>
</feature>
<dbReference type="SUPFAM" id="SSF53720">
    <property type="entry name" value="ALDH-like"/>
    <property type="match status" value="1"/>
</dbReference>
<reference evidence="10 11" key="1">
    <citation type="submission" date="2016-09" db="EMBL/GenBank/DDBJ databases">
        <authorList>
            <person name="Capua I."/>
            <person name="De Benedictis P."/>
            <person name="Joannis T."/>
            <person name="Lombin L.H."/>
            <person name="Cattoli G."/>
        </authorList>
    </citation>
    <scope>NUCLEOTIDE SEQUENCE [LARGE SCALE GENOMIC DNA]</scope>
    <source>
        <strain evidence="10 11">A7P-90m</strain>
    </source>
</reference>
<evidence type="ECO:0000256" key="1">
    <source>
        <dbReference type="ARBA" id="ARBA00009986"/>
    </source>
</evidence>
<feature type="region of interest" description="Disordered" evidence="8">
    <location>
        <begin position="1"/>
        <end position="21"/>
    </location>
</feature>
<dbReference type="Gene3D" id="3.40.605.10">
    <property type="entry name" value="Aldehyde Dehydrogenase, Chain A, domain 1"/>
    <property type="match status" value="1"/>
</dbReference>
<dbReference type="InterPro" id="IPR016162">
    <property type="entry name" value="Ald_DH_N"/>
</dbReference>
<dbReference type="PANTHER" id="PTHR43570:SF16">
    <property type="entry name" value="ALDEHYDE DEHYDROGENASE TYPE III, ISOFORM Q"/>
    <property type="match status" value="1"/>
</dbReference>
<dbReference type="GO" id="GO:0005737">
    <property type="term" value="C:cytoplasm"/>
    <property type="evidence" value="ECO:0007669"/>
    <property type="project" value="TreeGrafter"/>
</dbReference>
<proteinExistence type="inferred from homology"/>
<name>A0A1G6H8E9_9BACT</name>
<dbReference type="PANTHER" id="PTHR43570">
    <property type="entry name" value="ALDEHYDE DEHYDROGENASE"/>
    <property type="match status" value="1"/>
</dbReference>
<dbReference type="EMBL" id="FMYP01000008">
    <property type="protein sequence ID" value="SDB90433.1"/>
    <property type="molecule type" value="Genomic_DNA"/>
</dbReference>
<evidence type="ECO:0000256" key="8">
    <source>
        <dbReference type="SAM" id="MobiDB-lite"/>
    </source>
</evidence>
<feature type="active site" evidence="5">
    <location>
        <position position="258"/>
    </location>
</feature>
<dbReference type="PIRSF" id="PIRSF036492">
    <property type="entry name" value="ALDH"/>
    <property type="match status" value="1"/>
</dbReference>
<dbReference type="InterPro" id="IPR029510">
    <property type="entry name" value="Ald_DH_CS_GLU"/>
</dbReference>
<evidence type="ECO:0000256" key="5">
    <source>
        <dbReference type="PIRSR" id="PIRSR036492-1"/>
    </source>
</evidence>
<dbReference type="InterPro" id="IPR016163">
    <property type="entry name" value="Ald_DH_C"/>
</dbReference>
<dbReference type="InterPro" id="IPR016161">
    <property type="entry name" value="Ald_DH/histidinol_DH"/>
</dbReference>
<feature type="domain" description="Aldehyde dehydrogenase" evidence="9">
    <location>
        <begin position="14"/>
        <end position="441"/>
    </location>
</feature>
<dbReference type="GO" id="GO:0006081">
    <property type="term" value="P:aldehyde metabolic process"/>
    <property type="evidence" value="ECO:0007669"/>
    <property type="project" value="InterPro"/>
</dbReference>
<evidence type="ECO:0000313" key="11">
    <source>
        <dbReference type="Proteomes" id="UP000199452"/>
    </source>
</evidence>
<dbReference type="InterPro" id="IPR015590">
    <property type="entry name" value="Aldehyde_DH_dom"/>
</dbReference>
<organism evidence="10 11">
    <name type="scientific">Williamwhitmania taraxaci</name>
    <dbReference type="NCBI Taxonomy" id="1640674"/>
    <lineage>
        <taxon>Bacteria</taxon>
        <taxon>Pseudomonadati</taxon>
        <taxon>Bacteroidota</taxon>
        <taxon>Bacteroidia</taxon>
        <taxon>Bacteroidales</taxon>
        <taxon>Williamwhitmaniaceae</taxon>
        <taxon>Williamwhitmania</taxon>
    </lineage>
</organism>
<keyword evidence="3" id="KW-0520">NAD</keyword>
<dbReference type="Gene3D" id="3.40.309.10">
    <property type="entry name" value="Aldehyde Dehydrogenase, Chain A, domain 2"/>
    <property type="match status" value="1"/>
</dbReference>
<dbReference type="Pfam" id="PF00171">
    <property type="entry name" value="Aldedh"/>
    <property type="match status" value="1"/>
</dbReference>
<evidence type="ECO:0000259" key="9">
    <source>
        <dbReference type="Pfam" id="PF00171"/>
    </source>
</evidence>
<evidence type="ECO:0000313" key="10">
    <source>
        <dbReference type="EMBL" id="SDB90433.1"/>
    </source>
</evidence>
<dbReference type="AlphaFoldDB" id="A0A1G6H8E9"/>